<sequence>MTYLAGKLVLAVEAGAPNNGRSDSTTARVKKTRICGRDYPYVSAQAFRRWLRDTMTANGSVPSPTTRVGKAQQKAQKATTAADPITYADDDLFGYLKATAKANDESTTVRDTAFMVGTFLSVEPVRLTEDFGVMSRDIPEPVLHAHEFYTADLAAPFLLDIPRVGTFTLPNANGAGRPNYLTEQAAMSIATAAAAGAAVTSFRGHSAVRLPLAKRRERVAILLDALAELAGGAKKALHYGDRLPALFALAPMAGGVNPLGFVIDGADDGSGLQVRGDVLRRELAAWAGEWEAPVLVGWRPGFRDTLRKQFEKDLADEIDEGKVVIGHPRTVLLDLAGRIRRGEHDGWFDDRSR</sequence>
<reference evidence="3 4" key="1">
    <citation type="submission" date="2022-04" db="EMBL/GenBank/DDBJ databases">
        <title>Genome diversity in the genus Frankia.</title>
        <authorList>
            <person name="Carlos-Shanley C."/>
            <person name="Hahn D."/>
        </authorList>
    </citation>
    <scope>NUCLEOTIDE SEQUENCE [LARGE SCALE GENOMIC DNA]</scope>
    <source>
        <strain evidence="3 4">Ag45/Mut15</strain>
    </source>
</reference>
<comment type="function">
    <text evidence="2">CRISPR (clustered regularly interspaced short palindromic repeat) is an adaptive immune system that provides protection against mobile genetic elements (viruses, transposable elements and conjugative plasmids). CRISPR clusters contain spacers, sequences complementary to antecedent mobile elements, and target invading nucleic acids. CRISPR clusters are transcribed and processed into CRISPR RNA (crRNA).</text>
</comment>
<accession>A0ABT0K5B2</accession>
<proteinExistence type="predicted"/>
<evidence type="ECO:0000313" key="3">
    <source>
        <dbReference type="EMBL" id="MCK9878901.1"/>
    </source>
</evidence>
<organism evidence="3 4">
    <name type="scientific">Frankia umida</name>
    <dbReference type="NCBI Taxonomy" id="573489"/>
    <lineage>
        <taxon>Bacteria</taxon>
        <taxon>Bacillati</taxon>
        <taxon>Actinomycetota</taxon>
        <taxon>Actinomycetes</taxon>
        <taxon>Frankiales</taxon>
        <taxon>Frankiaceae</taxon>
        <taxon>Frankia</taxon>
    </lineage>
</organism>
<dbReference type="Proteomes" id="UP001201873">
    <property type="component" value="Unassembled WGS sequence"/>
</dbReference>
<dbReference type="NCBIfam" id="TIGR01875">
    <property type="entry name" value="cas_MJ0381"/>
    <property type="match status" value="1"/>
</dbReference>
<dbReference type="InterPro" id="IPR010154">
    <property type="entry name" value="CRISPR-assoc_Cas7/Cst2/DevR"/>
</dbReference>
<evidence type="ECO:0000256" key="2">
    <source>
        <dbReference type="ARBA" id="ARBA00025626"/>
    </source>
</evidence>
<dbReference type="NCBIfam" id="TIGR02585">
    <property type="entry name" value="cas_Cst2_DevR"/>
    <property type="match status" value="1"/>
</dbReference>
<keyword evidence="4" id="KW-1185">Reference proteome</keyword>
<dbReference type="RefSeq" id="WP_248826962.1">
    <property type="nucleotide sequence ID" value="NZ_JALKFT010000051.1"/>
</dbReference>
<name>A0ABT0K5B2_9ACTN</name>
<gene>
    <name evidence="3" type="primary">cas7i</name>
    <name evidence="3" type="ORF">MXD59_24605</name>
</gene>
<evidence type="ECO:0000256" key="1">
    <source>
        <dbReference type="ARBA" id="ARBA00023118"/>
    </source>
</evidence>
<comment type="caution">
    <text evidence="3">The sequence shown here is derived from an EMBL/GenBank/DDBJ whole genome shotgun (WGS) entry which is preliminary data.</text>
</comment>
<protein>
    <submittedName>
        <fullName evidence="3">Type I-B CRISPR-associated protein Cas7/Cst2/DevR</fullName>
    </submittedName>
</protein>
<dbReference type="EMBL" id="JALKFT010000051">
    <property type="protein sequence ID" value="MCK9878901.1"/>
    <property type="molecule type" value="Genomic_DNA"/>
</dbReference>
<keyword evidence="1" id="KW-0051">Antiviral defense</keyword>
<evidence type="ECO:0000313" key="4">
    <source>
        <dbReference type="Proteomes" id="UP001201873"/>
    </source>
</evidence>
<dbReference type="InterPro" id="IPR013414">
    <property type="entry name" value="Cas7/Cst2/DevR_sub_I-B/Tneap"/>
</dbReference>